<dbReference type="PANTHER" id="PTHR37706:SF2">
    <property type="entry name" value="TRANSMEMBRANE PROTEIN"/>
    <property type="match status" value="1"/>
</dbReference>
<keyword evidence="4" id="KW-1185">Reference proteome</keyword>
<dbReference type="AlphaFoldDB" id="A0A9J6A221"/>
<gene>
    <name evidence="3" type="ORF">H5410_018445</name>
</gene>
<dbReference type="EMBL" id="JACXVP010000003">
    <property type="protein sequence ID" value="KAG5618621.1"/>
    <property type="molecule type" value="Genomic_DNA"/>
</dbReference>
<accession>A0A9J6A221</accession>
<keyword evidence="2" id="KW-0472">Membrane</keyword>
<feature type="region of interest" description="Disordered" evidence="1">
    <location>
        <begin position="80"/>
        <end position="115"/>
    </location>
</feature>
<proteinExistence type="predicted"/>
<protein>
    <recommendedName>
        <fullName evidence="5">Transmembrane protein</fullName>
    </recommendedName>
</protein>
<comment type="caution">
    <text evidence="3">The sequence shown here is derived from an EMBL/GenBank/DDBJ whole genome shotgun (WGS) entry which is preliminary data.</text>
</comment>
<feature type="transmembrane region" description="Helical" evidence="2">
    <location>
        <begin position="125"/>
        <end position="144"/>
    </location>
</feature>
<evidence type="ECO:0008006" key="5">
    <source>
        <dbReference type="Google" id="ProtNLM"/>
    </source>
</evidence>
<evidence type="ECO:0000256" key="2">
    <source>
        <dbReference type="SAM" id="Phobius"/>
    </source>
</evidence>
<keyword evidence="2" id="KW-0812">Transmembrane</keyword>
<name>A0A9J6A221_SOLCO</name>
<sequence length="160" mass="18139">MIFPFQNSFNKITEMKSWLSLRNIHRSPLNFSTSAANSVTPPRRCSPSTATTSSFSSILRFSSFMLNLQSSITYSYSYPNTSSTRCRATSADPPSPPQTEPPNNEENSSSSPGIMPSFSKAQDTLRIFFAVLFWMSLFFWYSVWDGKNDGRPNKGSRFRR</sequence>
<keyword evidence="2" id="KW-1133">Transmembrane helix</keyword>
<dbReference type="Proteomes" id="UP000824120">
    <property type="component" value="Chromosome 3"/>
</dbReference>
<organism evidence="3 4">
    <name type="scientific">Solanum commersonii</name>
    <name type="common">Commerson's wild potato</name>
    <name type="synonym">Commerson's nightshade</name>
    <dbReference type="NCBI Taxonomy" id="4109"/>
    <lineage>
        <taxon>Eukaryota</taxon>
        <taxon>Viridiplantae</taxon>
        <taxon>Streptophyta</taxon>
        <taxon>Embryophyta</taxon>
        <taxon>Tracheophyta</taxon>
        <taxon>Spermatophyta</taxon>
        <taxon>Magnoliopsida</taxon>
        <taxon>eudicotyledons</taxon>
        <taxon>Gunneridae</taxon>
        <taxon>Pentapetalae</taxon>
        <taxon>asterids</taxon>
        <taxon>lamiids</taxon>
        <taxon>Solanales</taxon>
        <taxon>Solanaceae</taxon>
        <taxon>Solanoideae</taxon>
        <taxon>Solaneae</taxon>
        <taxon>Solanum</taxon>
    </lineage>
</organism>
<evidence type="ECO:0000313" key="4">
    <source>
        <dbReference type="Proteomes" id="UP000824120"/>
    </source>
</evidence>
<evidence type="ECO:0000313" key="3">
    <source>
        <dbReference type="EMBL" id="KAG5618621.1"/>
    </source>
</evidence>
<dbReference type="PANTHER" id="PTHR37706">
    <property type="entry name" value="TRANSMEMBRANE PROTEIN"/>
    <property type="match status" value="1"/>
</dbReference>
<dbReference type="OrthoDB" id="786429at2759"/>
<reference evidence="3 4" key="1">
    <citation type="submission" date="2020-09" db="EMBL/GenBank/DDBJ databases">
        <title>De no assembly of potato wild relative species, Solanum commersonii.</title>
        <authorList>
            <person name="Cho K."/>
        </authorList>
    </citation>
    <scope>NUCLEOTIDE SEQUENCE [LARGE SCALE GENOMIC DNA]</scope>
    <source>
        <strain evidence="3">LZ3.2</strain>
        <tissue evidence="3">Leaf</tissue>
    </source>
</reference>
<feature type="compositionally biased region" description="Low complexity" evidence="1">
    <location>
        <begin position="101"/>
        <end position="115"/>
    </location>
</feature>
<evidence type="ECO:0000256" key="1">
    <source>
        <dbReference type="SAM" id="MobiDB-lite"/>
    </source>
</evidence>